<dbReference type="CDD" id="cd06225">
    <property type="entry name" value="HAMP"/>
    <property type="match status" value="1"/>
</dbReference>
<dbReference type="RefSeq" id="WP_377305899.1">
    <property type="nucleotide sequence ID" value="NZ_JBHRTI010000010.1"/>
</dbReference>
<proteinExistence type="inferred from homology"/>
<keyword evidence="3" id="KW-0807">Transducer</keyword>
<sequence length="524" mass="55365">MGRFNLRSWKIAVRLGLGFGTAMLLMVMIAAGASLTMAQMAGAASDLVDTDVPTERLMREWESAARMNDIRVTAIAKSFDAGVLTMLKPEIARSSARIGEIESMMRKLDADADSIAVLERINAARAKMSAARKKTIDFKDQNLQEEALQAYEQEYRPAFKSYIESVVDGVKFHSGHVERVVSEFKKDYQQGMILLVGGSLVAVLLGIGFAWVVVRSITGPLHRAIDAAKRVAAGDLDINVESRSNDEAGQLLNTLKMMIESLRSTVSSVRSVAGSITTASAEVATGNQDLSGRTEQTASNLQQTAASMAQLSQTVNQNAEAARTASQLAASASSVAQQGGEVVGKVVHTMNDITVASKKISEIIGVIDGIAFQTNILALNASVEAARAGEQGRGFAVVASEVRNLAGRSAEAAKEIKTLIGASAEKVETGSQLVEQAGATMAEIVASVQRVTNMIGEITASTTEQASGITQVNQAVGQLDQMTQQNAALVEQSAAAAESLKDQAQRLAQAVGVFKISSSRTAQA</sequence>
<dbReference type="Pfam" id="PF00015">
    <property type="entry name" value="MCPsignal"/>
    <property type="match status" value="1"/>
</dbReference>
<evidence type="ECO:0000256" key="4">
    <source>
        <dbReference type="SAM" id="Coils"/>
    </source>
</evidence>
<evidence type="ECO:0000259" key="6">
    <source>
        <dbReference type="PROSITE" id="PS50111"/>
    </source>
</evidence>
<dbReference type="Proteomes" id="UP001595556">
    <property type="component" value="Unassembled WGS sequence"/>
</dbReference>
<comment type="caution">
    <text evidence="8">The sequence shown here is derived from an EMBL/GenBank/DDBJ whole genome shotgun (WGS) entry which is preliminary data.</text>
</comment>
<dbReference type="PANTHER" id="PTHR43531:SF14">
    <property type="entry name" value="METHYL-ACCEPTING CHEMOTAXIS PROTEIN I-RELATED"/>
    <property type="match status" value="1"/>
</dbReference>
<dbReference type="SUPFAM" id="SSF58104">
    <property type="entry name" value="Methyl-accepting chemotaxis protein (MCP) signaling domain"/>
    <property type="match status" value="1"/>
</dbReference>
<keyword evidence="5" id="KW-1133">Transmembrane helix</keyword>
<dbReference type="SMART" id="SM00304">
    <property type="entry name" value="HAMP"/>
    <property type="match status" value="1"/>
</dbReference>
<dbReference type="InterPro" id="IPR004089">
    <property type="entry name" value="MCPsignal_dom"/>
</dbReference>
<evidence type="ECO:0000256" key="3">
    <source>
        <dbReference type="PROSITE-ProRule" id="PRU00284"/>
    </source>
</evidence>
<reference evidence="9" key="1">
    <citation type="journal article" date="2019" name="Int. J. Syst. Evol. Microbiol.">
        <title>The Global Catalogue of Microorganisms (GCM) 10K type strain sequencing project: providing services to taxonomists for standard genome sequencing and annotation.</title>
        <authorList>
            <consortium name="The Broad Institute Genomics Platform"/>
            <consortium name="The Broad Institute Genome Sequencing Center for Infectious Disease"/>
            <person name="Wu L."/>
            <person name="Ma J."/>
        </authorList>
    </citation>
    <scope>NUCLEOTIDE SEQUENCE [LARGE SCALE GENOMIC DNA]</scope>
    <source>
        <strain evidence="9">KCTC 52168</strain>
    </source>
</reference>
<feature type="domain" description="Methyl-accepting transducer" evidence="6">
    <location>
        <begin position="272"/>
        <end position="501"/>
    </location>
</feature>
<protein>
    <submittedName>
        <fullName evidence="8">Methyl-accepting chemotaxis protein</fullName>
    </submittedName>
</protein>
<evidence type="ECO:0000313" key="9">
    <source>
        <dbReference type="Proteomes" id="UP001595556"/>
    </source>
</evidence>
<gene>
    <name evidence="8" type="ORF">ACFOEN_16745</name>
</gene>
<dbReference type="EMBL" id="JBHRTI010000010">
    <property type="protein sequence ID" value="MFC3149273.1"/>
    <property type="molecule type" value="Genomic_DNA"/>
</dbReference>
<dbReference type="SMART" id="SM00283">
    <property type="entry name" value="MA"/>
    <property type="match status" value="1"/>
</dbReference>
<dbReference type="PROSITE" id="PS50885">
    <property type="entry name" value="HAMP"/>
    <property type="match status" value="1"/>
</dbReference>
<dbReference type="PROSITE" id="PS50111">
    <property type="entry name" value="CHEMOTAXIS_TRANSDUC_2"/>
    <property type="match status" value="1"/>
</dbReference>
<dbReference type="InterPro" id="IPR047347">
    <property type="entry name" value="YvaQ-like_sensor"/>
</dbReference>
<feature type="transmembrane region" description="Helical" evidence="5">
    <location>
        <begin position="192"/>
        <end position="214"/>
    </location>
</feature>
<evidence type="ECO:0000256" key="2">
    <source>
        <dbReference type="ARBA" id="ARBA00029447"/>
    </source>
</evidence>
<dbReference type="Gene3D" id="6.10.340.10">
    <property type="match status" value="1"/>
</dbReference>
<dbReference type="Pfam" id="PF12729">
    <property type="entry name" value="4HB_MCP_1"/>
    <property type="match status" value="1"/>
</dbReference>
<evidence type="ECO:0000313" key="8">
    <source>
        <dbReference type="EMBL" id="MFC3149273.1"/>
    </source>
</evidence>
<dbReference type="InterPro" id="IPR004090">
    <property type="entry name" value="Chemotax_Me-accpt_rcpt"/>
</dbReference>
<keyword evidence="4" id="KW-0175">Coiled coil</keyword>
<evidence type="ECO:0000256" key="1">
    <source>
        <dbReference type="ARBA" id="ARBA00022481"/>
    </source>
</evidence>
<keyword evidence="5" id="KW-0472">Membrane</keyword>
<accession>A0ABV7H9Q3</accession>
<feature type="domain" description="HAMP" evidence="7">
    <location>
        <begin position="215"/>
        <end position="267"/>
    </location>
</feature>
<dbReference type="InterPro" id="IPR051310">
    <property type="entry name" value="MCP_chemotaxis"/>
</dbReference>
<dbReference type="CDD" id="cd11386">
    <property type="entry name" value="MCP_signal"/>
    <property type="match status" value="1"/>
</dbReference>
<keyword evidence="9" id="KW-1185">Reference proteome</keyword>
<name>A0ABV7H9Q3_9BURK</name>
<dbReference type="Gene3D" id="1.10.287.950">
    <property type="entry name" value="Methyl-accepting chemotaxis protein"/>
    <property type="match status" value="1"/>
</dbReference>
<comment type="similarity">
    <text evidence="2">Belongs to the methyl-accepting chemotaxis (MCP) protein family.</text>
</comment>
<organism evidence="8 9">
    <name type="scientific">Piscinibacterium candidicorallinum</name>
    <dbReference type="NCBI Taxonomy" id="1793872"/>
    <lineage>
        <taxon>Bacteria</taxon>
        <taxon>Pseudomonadati</taxon>
        <taxon>Pseudomonadota</taxon>
        <taxon>Betaproteobacteria</taxon>
        <taxon>Burkholderiales</taxon>
        <taxon>Piscinibacterium</taxon>
    </lineage>
</organism>
<evidence type="ECO:0000259" key="7">
    <source>
        <dbReference type="PROSITE" id="PS50885"/>
    </source>
</evidence>
<dbReference type="PANTHER" id="PTHR43531">
    <property type="entry name" value="PROTEIN ICFG"/>
    <property type="match status" value="1"/>
</dbReference>
<dbReference type="CDD" id="cd19411">
    <property type="entry name" value="MCP2201-like_sensor"/>
    <property type="match status" value="1"/>
</dbReference>
<keyword evidence="5" id="KW-0812">Transmembrane</keyword>
<feature type="coiled-coil region" evidence="4">
    <location>
        <begin position="472"/>
        <end position="510"/>
    </location>
</feature>
<evidence type="ECO:0000256" key="5">
    <source>
        <dbReference type="SAM" id="Phobius"/>
    </source>
</evidence>
<dbReference type="InterPro" id="IPR003660">
    <property type="entry name" value="HAMP_dom"/>
</dbReference>
<dbReference type="PRINTS" id="PR00260">
    <property type="entry name" value="CHEMTRNSDUCR"/>
</dbReference>
<dbReference type="InterPro" id="IPR024478">
    <property type="entry name" value="HlyB_4HB_MCP"/>
</dbReference>
<keyword evidence="1" id="KW-0488">Methylation</keyword>
<dbReference type="Pfam" id="PF00672">
    <property type="entry name" value="HAMP"/>
    <property type="match status" value="1"/>
</dbReference>